<dbReference type="InterPro" id="IPR019786">
    <property type="entry name" value="Zinc_finger_PHD-type_CS"/>
</dbReference>
<feature type="region of interest" description="Disordered" evidence="12">
    <location>
        <begin position="847"/>
        <end position="869"/>
    </location>
</feature>
<comment type="catalytic activity">
    <reaction evidence="9">
        <text>L-lysyl-[histone] + S-adenosyl-L-methionine = N(6)-methyl-L-lysyl-[histone] + S-adenosyl-L-homocysteine + H(+)</text>
        <dbReference type="Rhea" id="RHEA:10024"/>
        <dbReference type="Rhea" id="RHEA-COMP:9845"/>
        <dbReference type="Rhea" id="RHEA-COMP:9846"/>
        <dbReference type="ChEBI" id="CHEBI:15378"/>
        <dbReference type="ChEBI" id="CHEBI:29969"/>
        <dbReference type="ChEBI" id="CHEBI:57856"/>
        <dbReference type="ChEBI" id="CHEBI:59789"/>
        <dbReference type="ChEBI" id="CHEBI:61929"/>
    </reaction>
</comment>
<dbReference type="InterPro" id="IPR050701">
    <property type="entry name" value="Histone_Mod_Regulator"/>
</dbReference>
<evidence type="ECO:0000256" key="7">
    <source>
        <dbReference type="ARBA" id="ARBA00022853"/>
    </source>
</evidence>
<evidence type="ECO:0000256" key="2">
    <source>
        <dbReference type="ARBA" id="ARBA00022679"/>
    </source>
</evidence>
<sequence>MIIKRPEKLEMPNLKRCTLEDPEPQTFEFSDNSKKQKTTRCDGAGNGEAEDFSSRSGSSHNDELFWPAREGPSNLERLINQRAVMAKEKMNQRESLAKEKAEKPALNRSFGTVRRSKRGRIQMPPSRFGDSVFGVNNSSKTNFEERATTFDDEGFHEVLVEEEDTEGIEKLGFVKKSKEDINRQKNSKISKKKSKKFEYVGKEEAEENEVDCIGFKDFGCRGDFSSGGMDRQKNANCAKKKEVYKPQDFALGDVVWAKSGKSYPAWPAVVIDPILQAPKSVLSCCVPGAICVMFYGFSMTTNGSQRDYGWVKQGMIFPFTQFLDRFQGQTQLYKSKPSDFQMAIEEALLAENGFLDTSLGSYTTDPEANPAQFREANGFYEDQEYYTQNQEAYPKDAKACDCCGLVTPSKAMRRMKGSSLCTHCFKLKKSKQYCGICLKIWHHSDGGSWVCCDGCDVWVHAECDKISSKVLEDPEHTDYYCPACKAKSKCCSSGLVKRQQKSGYTPNFQKSSKSNVHKSSTPNVQKSFAPNVQKSLIPEEVAVVCNGMEGMYNPKLHIIVCKCGSCGSRMQTPSEWEKHTGCRAKKWKHSVKVKATMQPLEKWIEDYNKHGWNPVKLVKQQLIDLLKEKYEPVNTKWTTERCAVCRWVEDWEDNKIIICNRCQIAVHQECYGANDVQDFTSWVCRACETPDVIRQCCLCPVRGGALKPTDVDTLWVHITCAWFCPGVGFLDHDKMEPAVGILRILPSTFLKRCTICKQIHGSCTKCRRCETGFHIMCASRAGYSMEVHSLEKNGIPITRKLIYCPFHSPPNPDAVVVVHTNSGVFAARGSLQNQKGCFRVARAVPSESTELPESEPSTSETNEFEPLSAARGSAFKRSNFKGGERLPIFHRPMGPTHHSLGTINSLSTFEEAEDSKVFSSFKDRLFYLQKTENHRVCFGKSGIHGWGLFARRNFEEGEMVVEYRGEKVRPSVADMREARYRREGKDCYLFKISEEVVIDATSKGNIARLINHSCMPNCYARIMSVGDEDSRIVLIAKTSVATGEELTSTCIPFRKVTFPSYSSFLNRYDYLFDPDELDELKVPENASEAEENHRRSATASADAKAHAKSQDDLLLQLPSLHSQLRSLCLLLLRRGRLDRDRQSSRRQVTGDARDDMSLVPRSDHGRREHMEARVPEPRHVALNWRKLYVSAFDGSHSYMFRQQEKHIDWMRIGAFSVESSEAFLTEKLIKPSRLPEGDTIQKMLESCGSCVLDKVRTGIWIADLQLVRCPVCELNTCDGTMQTLDARHIELFLSEGYKNGSWEYELIGRHDVNEHADGACGAIFDMKHLKESSTSAVFNLKSWVGKPTDWQPKAIITLHAVAVNTNLQKNEGLQVKYHAMRDGPQGEVVSIRISQQLL</sequence>
<dbReference type="InterPro" id="IPR001214">
    <property type="entry name" value="SET_dom"/>
</dbReference>
<dbReference type="GO" id="GO:0048188">
    <property type="term" value="C:Set1C/COMPASS complex"/>
    <property type="evidence" value="ECO:0007669"/>
    <property type="project" value="UniProtKB-ARBA"/>
</dbReference>
<evidence type="ECO:0000256" key="12">
    <source>
        <dbReference type="SAM" id="MobiDB-lite"/>
    </source>
</evidence>
<evidence type="ECO:0000259" key="15">
    <source>
        <dbReference type="PROSITE" id="PS50812"/>
    </source>
</evidence>
<evidence type="ECO:0000256" key="9">
    <source>
        <dbReference type="ARBA" id="ARBA00052314"/>
    </source>
</evidence>
<evidence type="ECO:0000256" key="1">
    <source>
        <dbReference type="ARBA" id="ARBA00004123"/>
    </source>
</evidence>
<dbReference type="FunFam" id="3.30.40.10:FF:000464">
    <property type="entry name" value="Histone-lysine N-methyltransferase"/>
    <property type="match status" value="1"/>
</dbReference>
<dbReference type="SUPFAM" id="SSF63748">
    <property type="entry name" value="Tudor/PWWP/MBT"/>
    <property type="match status" value="1"/>
</dbReference>
<dbReference type="Gene3D" id="2.30.30.140">
    <property type="match status" value="1"/>
</dbReference>
<evidence type="ECO:0000256" key="5">
    <source>
        <dbReference type="ARBA" id="ARBA00022771"/>
    </source>
</evidence>
<dbReference type="GO" id="GO:0016740">
    <property type="term" value="F:transferase activity"/>
    <property type="evidence" value="ECO:0007669"/>
    <property type="project" value="UniProtKB-KW"/>
</dbReference>
<dbReference type="CDD" id="cd10518">
    <property type="entry name" value="SET_SETD1-like"/>
    <property type="match status" value="1"/>
</dbReference>
<evidence type="ECO:0000256" key="11">
    <source>
        <dbReference type="PROSITE-ProRule" id="PRU00146"/>
    </source>
</evidence>
<dbReference type="SMART" id="SM00317">
    <property type="entry name" value="SET"/>
    <property type="match status" value="1"/>
</dbReference>
<comment type="subcellular location">
    <subcellularLocation>
        <location evidence="1">Nucleus</location>
    </subcellularLocation>
</comment>
<dbReference type="SMART" id="SM00249">
    <property type="entry name" value="PHD"/>
    <property type="match status" value="3"/>
</dbReference>
<feature type="domain" description="PWWP" evidence="15">
    <location>
        <begin position="251"/>
        <end position="322"/>
    </location>
</feature>
<keyword evidence="18" id="KW-1185">Reference proteome</keyword>
<keyword evidence="7" id="KW-0156">Chromatin regulator</keyword>
<dbReference type="Pfam" id="PF00628">
    <property type="entry name" value="PHD"/>
    <property type="match status" value="1"/>
</dbReference>
<dbReference type="PANTHER" id="PTHR13793:SF92">
    <property type="entry name" value="HISTONE-LYSINE N-METHYLTRANSFERASE ATX3"/>
    <property type="match status" value="1"/>
</dbReference>
<dbReference type="PROSITE" id="PS51805">
    <property type="entry name" value="EPHD"/>
    <property type="match status" value="1"/>
</dbReference>
<evidence type="ECO:0000256" key="10">
    <source>
        <dbReference type="ARBA" id="ARBA00054897"/>
    </source>
</evidence>
<dbReference type="FunFam" id="2.170.270.10:FF:000058">
    <property type="entry name" value="Histone-lysine N-methyltransferase"/>
    <property type="match status" value="1"/>
</dbReference>
<evidence type="ECO:0000259" key="14">
    <source>
        <dbReference type="PROSITE" id="PS50280"/>
    </source>
</evidence>
<dbReference type="InterPro" id="IPR042011">
    <property type="entry name" value="ATX3/4/5_PHD"/>
</dbReference>
<dbReference type="Pfam" id="PF13832">
    <property type="entry name" value="zf-HC5HC2H_2"/>
    <property type="match status" value="1"/>
</dbReference>
<dbReference type="PROSITE" id="PS50280">
    <property type="entry name" value="SET"/>
    <property type="match status" value="1"/>
</dbReference>
<comment type="function">
    <text evidence="10">Histone methyltransferase.</text>
</comment>
<dbReference type="PROSITE" id="PS51566">
    <property type="entry name" value="SAM_MT43_TRX_MLL"/>
    <property type="match status" value="1"/>
</dbReference>
<feature type="domain" description="SET" evidence="14">
    <location>
        <begin position="934"/>
        <end position="1051"/>
    </location>
</feature>
<dbReference type="CDD" id="cd20143">
    <property type="entry name" value="PWWP_AtATX3-like"/>
    <property type="match status" value="1"/>
</dbReference>
<keyword evidence="6" id="KW-0862">Zinc</keyword>
<evidence type="ECO:0000256" key="8">
    <source>
        <dbReference type="ARBA" id="ARBA00023242"/>
    </source>
</evidence>
<feature type="compositionally biased region" description="Basic and acidic residues" evidence="12">
    <location>
        <begin position="1"/>
        <end position="10"/>
    </location>
</feature>
<keyword evidence="5 11" id="KW-0863">Zinc-finger</keyword>
<keyword evidence="4" id="KW-0677">Repeat</keyword>
<keyword evidence="2" id="KW-0808">Transferase</keyword>
<dbReference type="SUPFAM" id="SSF57903">
    <property type="entry name" value="FYVE/PHD zinc finger"/>
    <property type="match status" value="2"/>
</dbReference>
<evidence type="ECO:0000259" key="16">
    <source>
        <dbReference type="PROSITE" id="PS51805"/>
    </source>
</evidence>
<feature type="region of interest" description="Disordered" evidence="12">
    <location>
        <begin position="1141"/>
        <end position="1172"/>
    </location>
</feature>
<evidence type="ECO:0000256" key="3">
    <source>
        <dbReference type="ARBA" id="ARBA00022723"/>
    </source>
</evidence>
<dbReference type="SUPFAM" id="SSF82199">
    <property type="entry name" value="SET domain"/>
    <property type="match status" value="1"/>
</dbReference>
<evidence type="ECO:0008006" key="19">
    <source>
        <dbReference type="Google" id="ProtNLM"/>
    </source>
</evidence>
<dbReference type="PROSITE" id="PS50016">
    <property type="entry name" value="ZF_PHD_2"/>
    <property type="match status" value="2"/>
</dbReference>
<feature type="compositionally biased region" description="Basic and acidic residues" evidence="12">
    <location>
        <begin position="1151"/>
        <end position="1172"/>
    </location>
</feature>
<dbReference type="Pfam" id="PF00856">
    <property type="entry name" value="SET"/>
    <property type="match status" value="1"/>
</dbReference>
<evidence type="ECO:0000259" key="13">
    <source>
        <dbReference type="PROSITE" id="PS50016"/>
    </source>
</evidence>
<accession>A0A498KHD7</accession>
<keyword evidence="8" id="KW-0539">Nucleus</keyword>
<dbReference type="Gene3D" id="2.170.270.10">
    <property type="entry name" value="SET domain"/>
    <property type="match status" value="1"/>
</dbReference>
<dbReference type="CDD" id="cd15517">
    <property type="entry name" value="PHD_TCF19_like"/>
    <property type="match status" value="1"/>
</dbReference>
<dbReference type="Proteomes" id="UP000290289">
    <property type="component" value="Chromosome 1"/>
</dbReference>
<dbReference type="InterPro" id="IPR025780">
    <property type="entry name" value="Hist-Lys_N-MeTrfase_ATX"/>
</dbReference>
<feature type="domain" description="PHD-type" evidence="16">
    <location>
        <begin position="693"/>
        <end position="808"/>
    </location>
</feature>
<organism evidence="17 18">
    <name type="scientific">Malus domestica</name>
    <name type="common">Apple</name>
    <name type="synonym">Pyrus malus</name>
    <dbReference type="NCBI Taxonomy" id="3750"/>
    <lineage>
        <taxon>Eukaryota</taxon>
        <taxon>Viridiplantae</taxon>
        <taxon>Streptophyta</taxon>
        <taxon>Embryophyta</taxon>
        <taxon>Tracheophyta</taxon>
        <taxon>Spermatophyta</taxon>
        <taxon>Magnoliopsida</taxon>
        <taxon>eudicotyledons</taxon>
        <taxon>Gunneridae</taxon>
        <taxon>Pentapetalae</taxon>
        <taxon>rosids</taxon>
        <taxon>fabids</taxon>
        <taxon>Rosales</taxon>
        <taxon>Rosaceae</taxon>
        <taxon>Amygdaloideae</taxon>
        <taxon>Maleae</taxon>
        <taxon>Malus</taxon>
    </lineage>
</organism>
<evidence type="ECO:0000313" key="17">
    <source>
        <dbReference type="EMBL" id="RXI07710.1"/>
    </source>
</evidence>
<comment type="caution">
    <text evidence="17">The sequence shown here is derived from an EMBL/GenBank/DDBJ whole genome shotgun (WGS) entry which is preliminary data.</text>
</comment>
<dbReference type="Pfam" id="PF00855">
    <property type="entry name" value="PWWP"/>
    <property type="match status" value="1"/>
</dbReference>
<dbReference type="Pfam" id="PF13831">
    <property type="entry name" value="PHD_2"/>
    <property type="match status" value="1"/>
</dbReference>
<dbReference type="InterPro" id="IPR034732">
    <property type="entry name" value="EPHD"/>
</dbReference>
<dbReference type="GO" id="GO:0008270">
    <property type="term" value="F:zinc ion binding"/>
    <property type="evidence" value="ECO:0007669"/>
    <property type="project" value="UniProtKB-KW"/>
</dbReference>
<dbReference type="InterPro" id="IPR013083">
    <property type="entry name" value="Znf_RING/FYVE/PHD"/>
</dbReference>
<feature type="region of interest" description="Disordered" evidence="12">
    <location>
        <begin position="502"/>
        <end position="524"/>
    </location>
</feature>
<proteinExistence type="predicted"/>
<keyword evidence="3" id="KW-0479">Metal-binding</keyword>
<evidence type="ECO:0000313" key="18">
    <source>
        <dbReference type="Proteomes" id="UP000290289"/>
    </source>
</evidence>
<dbReference type="InterPro" id="IPR000313">
    <property type="entry name" value="PWWP_dom"/>
</dbReference>
<dbReference type="PANTHER" id="PTHR13793">
    <property type="entry name" value="PHD FINGER PROTEINS"/>
    <property type="match status" value="1"/>
</dbReference>
<dbReference type="CDD" id="cd15495">
    <property type="entry name" value="PHD_ATX3_4_5_like"/>
    <property type="match status" value="1"/>
</dbReference>
<dbReference type="InterPro" id="IPR011011">
    <property type="entry name" value="Znf_FYVE_PHD"/>
</dbReference>
<name>A0A498KHD7_MALDO</name>
<dbReference type="InterPro" id="IPR001965">
    <property type="entry name" value="Znf_PHD"/>
</dbReference>
<dbReference type="PROSITE" id="PS50812">
    <property type="entry name" value="PWWP"/>
    <property type="match status" value="1"/>
</dbReference>
<evidence type="ECO:0000256" key="4">
    <source>
        <dbReference type="ARBA" id="ARBA00022737"/>
    </source>
</evidence>
<feature type="compositionally biased region" description="Low complexity" evidence="12">
    <location>
        <begin position="847"/>
        <end position="866"/>
    </location>
</feature>
<protein>
    <recommendedName>
        <fullName evidence="19">Histone-lysine N-methyltransferase</fullName>
    </recommendedName>
</protein>
<dbReference type="InterPro" id="IPR019787">
    <property type="entry name" value="Znf_PHD-finger"/>
</dbReference>
<feature type="domain" description="PHD-type" evidence="13">
    <location>
        <begin position="639"/>
        <end position="690"/>
    </location>
</feature>
<dbReference type="EMBL" id="RDQH01000327">
    <property type="protein sequence ID" value="RXI07710.1"/>
    <property type="molecule type" value="Genomic_DNA"/>
</dbReference>
<reference evidence="17 18" key="1">
    <citation type="submission" date="2018-10" db="EMBL/GenBank/DDBJ databases">
        <title>A high-quality apple genome assembly.</title>
        <authorList>
            <person name="Hu J."/>
        </authorList>
    </citation>
    <scope>NUCLEOTIDE SEQUENCE [LARGE SCALE GENOMIC DNA]</scope>
    <source>
        <strain evidence="18">cv. HFTH1</strain>
        <tissue evidence="17">Young leaf</tissue>
    </source>
</reference>
<dbReference type="PROSITE" id="PS01359">
    <property type="entry name" value="ZF_PHD_1"/>
    <property type="match status" value="1"/>
</dbReference>
<feature type="domain" description="PHD-type" evidence="13">
    <location>
        <begin position="431"/>
        <end position="487"/>
    </location>
</feature>
<dbReference type="STRING" id="3750.A0A498KHD7"/>
<dbReference type="GO" id="GO:0006325">
    <property type="term" value="P:chromatin organization"/>
    <property type="evidence" value="ECO:0007669"/>
    <property type="project" value="UniProtKB-KW"/>
</dbReference>
<gene>
    <name evidence="17" type="ORF">DVH24_005483</name>
</gene>
<dbReference type="InterPro" id="IPR046341">
    <property type="entry name" value="SET_dom_sf"/>
</dbReference>
<dbReference type="GO" id="GO:0006357">
    <property type="term" value="P:regulation of transcription by RNA polymerase II"/>
    <property type="evidence" value="ECO:0007669"/>
    <property type="project" value="TreeGrafter"/>
</dbReference>
<evidence type="ECO:0000256" key="6">
    <source>
        <dbReference type="ARBA" id="ARBA00022833"/>
    </source>
</evidence>
<feature type="region of interest" description="Disordered" evidence="12">
    <location>
        <begin position="1"/>
        <end position="69"/>
    </location>
</feature>
<dbReference type="Gene3D" id="3.30.40.10">
    <property type="entry name" value="Zinc/RING finger domain, C3HC4 (zinc finger)"/>
    <property type="match status" value="3"/>
</dbReference>